<protein>
    <recommendedName>
        <fullName evidence="12">C2H2-type domain-containing protein</fullName>
    </recommendedName>
</protein>
<dbReference type="GO" id="GO:0008270">
    <property type="term" value="F:zinc ion binding"/>
    <property type="evidence" value="ECO:0007669"/>
    <property type="project" value="UniProtKB-KW"/>
</dbReference>
<dbReference type="InterPro" id="IPR036236">
    <property type="entry name" value="Znf_C2H2_sf"/>
</dbReference>
<dbReference type="PANTHER" id="PTHR46095:SF1">
    <property type="entry name" value="ZINC FINGER PROTEIN 593"/>
    <property type="match status" value="1"/>
</dbReference>
<dbReference type="Proteomes" id="UP000027361">
    <property type="component" value="Unassembled WGS sequence"/>
</dbReference>
<dbReference type="GO" id="GO:0042254">
    <property type="term" value="P:ribosome biogenesis"/>
    <property type="evidence" value="ECO:0007669"/>
    <property type="project" value="UniProtKB-KW"/>
</dbReference>
<dbReference type="OMA" id="MKDHFRS"/>
<evidence type="ECO:0000256" key="2">
    <source>
        <dbReference type="ARBA" id="ARBA00004496"/>
    </source>
</evidence>
<feature type="domain" description="C2H2-type" evidence="12">
    <location>
        <begin position="61"/>
        <end position="90"/>
    </location>
</feature>
<feature type="compositionally biased region" description="Basic residues" evidence="11">
    <location>
        <begin position="1"/>
        <end position="13"/>
    </location>
</feature>
<dbReference type="GeneID" id="25267509"/>
<reference evidence="13 14" key="1">
    <citation type="submission" date="2014-05" db="EMBL/GenBank/DDBJ databases">
        <title>Draft genome sequence of a rare smut relative, Tilletiaria anomala UBC 951.</title>
        <authorList>
            <consortium name="DOE Joint Genome Institute"/>
            <person name="Toome M."/>
            <person name="Kuo A."/>
            <person name="Henrissat B."/>
            <person name="Lipzen A."/>
            <person name="Tritt A."/>
            <person name="Yoshinaga Y."/>
            <person name="Zane M."/>
            <person name="Barry K."/>
            <person name="Grigoriev I.V."/>
            <person name="Spatafora J.W."/>
            <person name="Aimea M.C."/>
        </authorList>
    </citation>
    <scope>NUCLEOTIDE SEQUENCE [LARGE SCALE GENOMIC DNA]</scope>
    <source>
        <strain evidence="13 14">UBC 951</strain>
    </source>
</reference>
<evidence type="ECO:0000256" key="8">
    <source>
        <dbReference type="ARBA" id="ARBA00023242"/>
    </source>
</evidence>
<accession>A0A066WN26</accession>
<dbReference type="EMBL" id="JMSN01000015">
    <property type="protein sequence ID" value="KDN52035.1"/>
    <property type="molecule type" value="Genomic_DNA"/>
</dbReference>
<dbReference type="PANTHER" id="PTHR46095">
    <property type="entry name" value="ZINC FINGER PROTEIN 593"/>
    <property type="match status" value="1"/>
</dbReference>
<dbReference type="OrthoDB" id="24683at2759"/>
<dbReference type="Gene3D" id="3.30.160.60">
    <property type="entry name" value="Classic Zinc Finger"/>
    <property type="match status" value="1"/>
</dbReference>
<feature type="compositionally biased region" description="Polar residues" evidence="11">
    <location>
        <begin position="115"/>
        <end position="126"/>
    </location>
</feature>
<keyword evidence="6 10" id="KW-0863">Zinc-finger</keyword>
<keyword evidence="5" id="KW-0479">Metal-binding</keyword>
<dbReference type="AlphaFoldDB" id="A0A066WN26"/>
<evidence type="ECO:0000256" key="5">
    <source>
        <dbReference type="ARBA" id="ARBA00022723"/>
    </source>
</evidence>
<dbReference type="PROSITE" id="PS50157">
    <property type="entry name" value="ZINC_FINGER_C2H2_2"/>
    <property type="match status" value="1"/>
</dbReference>
<organism evidence="13 14">
    <name type="scientific">Tilletiaria anomala (strain ATCC 24038 / CBS 436.72 / UBC 951)</name>
    <dbReference type="NCBI Taxonomy" id="1037660"/>
    <lineage>
        <taxon>Eukaryota</taxon>
        <taxon>Fungi</taxon>
        <taxon>Dikarya</taxon>
        <taxon>Basidiomycota</taxon>
        <taxon>Ustilaginomycotina</taxon>
        <taxon>Exobasidiomycetes</taxon>
        <taxon>Georgefischeriales</taxon>
        <taxon>Tilletiariaceae</taxon>
        <taxon>Tilletiaria</taxon>
    </lineage>
</organism>
<evidence type="ECO:0000313" key="14">
    <source>
        <dbReference type="Proteomes" id="UP000027361"/>
    </source>
</evidence>
<dbReference type="HOGENOM" id="CLU_117291_1_1_1"/>
<comment type="subcellular location">
    <subcellularLocation>
        <location evidence="2">Cytoplasm</location>
    </subcellularLocation>
    <subcellularLocation>
        <location evidence="1">Nucleus</location>
    </subcellularLocation>
</comment>
<evidence type="ECO:0000256" key="11">
    <source>
        <dbReference type="SAM" id="MobiDB-lite"/>
    </source>
</evidence>
<feature type="region of interest" description="Disordered" evidence="11">
    <location>
        <begin position="86"/>
        <end position="126"/>
    </location>
</feature>
<dbReference type="FunCoup" id="A0A066WN26">
    <property type="interactions" value="201"/>
</dbReference>
<comment type="similarity">
    <text evidence="9">Belongs to the ZNF593/BUD20 C2H2-type zinc-finger protein family.</text>
</comment>
<dbReference type="GO" id="GO:0005737">
    <property type="term" value="C:cytoplasm"/>
    <property type="evidence" value="ECO:0007669"/>
    <property type="project" value="UniProtKB-SubCell"/>
</dbReference>
<dbReference type="InterPro" id="IPR013087">
    <property type="entry name" value="Znf_C2H2_type"/>
</dbReference>
<dbReference type="GO" id="GO:0005634">
    <property type="term" value="C:nucleus"/>
    <property type="evidence" value="ECO:0007669"/>
    <property type="project" value="UniProtKB-SubCell"/>
</dbReference>
<evidence type="ECO:0000256" key="10">
    <source>
        <dbReference type="PROSITE-ProRule" id="PRU00042"/>
    </source>
</evidence>
<dbReference type="STRING" id="1037660.A0A066WN26"/>
<dbReference type="Pfam" id="PF12171">
    <property type="entry name" value="zf-C2H2_jaz"/>
    <property type="match status" value="1"/>
</dbReference>
<proteinExistence type="inferred from homology"/>
<keyword evidence="7" id="KW-0862">Zinc</keyword>
<evidence type="ECO:0000313" key="13">
    <source>
        <dbReference type="EMBL" id="KDN52035.1"/>
    </source>
</evidence>
<keyword evidence="4" id="KW-0690">Ribosome biogenesis</keyword>
<dbReference type="PROSITE" id="PS00028">
    <property type="entry name" value="ZINC_FINGER_C2H2_1"/>
    <property type="match status" value="1"/>
</dbReference>
<name>A0A066WN26_TILAU</name>
<keyword evidence="8" id="KW-0539">Nucleus</keyword>
<comment type="caution">
    <text evidence="13">The sequence shown here is derived from an EMBL/GenBank/DDBJ whole genome shotgun (WGS) entry which is preliminary data.</text>
</comment>
<feature type="region of interest" description="Disordered" evidence="11">
    <location>
        <begin position="1"/>
        <end position="27"/>
    </location>
</feature>
<gene>
    <name evidence="13" type="ORF">K437DRAFT_46705</name>
</gene>
<dbReference type="InParanoid" id="A0A066WN26"/>
<dbReference type="SUPFAM" id="SSF57667">
    <property type="entry name" value="beta-beta-alpha zinc fingers"/>
    <property type="match status" value="1"/>
</dbReference>
<evidence type="ECO:0000256" key="4">
    <source>
        <dbReference type="ARBA" id="ARBA00022517"/>
    </source>
</evidence>
<keyword evidence="3" id="KW-0963">Cytoplasm</keyword>
<dbReference type="GO" id="GO:0043021">
    <property type="term" value="F:ribonucleoprotein complex binding"/>
    <property type="evidence" value="ECO:0007669"/>
    <property type="project" value="UniProtKB-ARBA"/>
</dbReference>
<evidence type="ECO:0000256" key="1">
    <source>
        <dbReference type="ARBA" id="ARBA00004123"/>
    </source>
</evidence>
<evidence type="ECO:0000256" key="7">
    <source>
        <dbReference type="ARBA" id="ARBA00022833"/>
    </source>
</evidence>
<evidence type="ECO:0000259" key="12">
    <source>
        <dbReference type="PROSITE" id="PS50157"/>
    </source>
</evidence>
<dbReference type="InterPro" id="IPR022755">
    <property type="entry name" value="Znf_C2H2_jaz"/>
</dbReference>
<evidence type="ECO:0000256" key="6">
    <source>
        <dbReference type="ARBA" id="ARBA00022771"/>
    </source>
</evidence>
<dbReference type="InterPro" id="IPR051879">
    <property type="entry name" value="C2H2-ZF_Maturation_Protein"/>
</dbReference>
<sequence length="126" mass="14333">MGRLAHKRNHHARRDISRAARTRARKLDADQIQATLRNPDSLAKVMKPSELNLEKSGLGLFYCAHCDRHFPSDKDRAVHYRSKLHKRKAKKLEEDAYTQEEADRAAGLGVDNKQRGSTITADDNKS</sequence>
<evidence type="ECO:0000256" key="9">
    <source>
        <dbReference type="ARBA" id="ARBA00038064"/>
    </source>
</evidence>
<evidence type="ECO:0000256" key="3">
    <source>
        <dbReference type="ARBA" id="ARBA00022490"/>
    </source>
</evidence>
<dbReference type="FunFam" id="3.30.160.60:FF:000299">
    <property type="entry name" value="Zinc finger protein 593"/>
    <property type="match status" value="1"/>
</dbReference>
<dbReference type="RefSeq" id="XP_013244815.1">
    <property type="nucleotide sequence ID" value="XM_013389361.1"/>
</dbReference>
<keyword evidence="14" id="KW-1185">Reference proteome</keyword>